<proteinExistence type="predicted"/>
<keyword evidence="3" id="KW-1185">Reference proteome</keyword>
<dbReference type="EMBL" id="ML979139">
    <property type="protein sequence ID" value="KAF1912834.1"/>
    <property type="molecule type" value="Genomic_DNA"/>
</dbReference>
<feature type="region of interest" description="Disordered" evidence="1">
    <location>
        <begin position="324"/>
        <end position="348"/>
    </location>
</feature>
<gene>
    <name evidence="2" type="ORF">BDU57DRAFT_597352</name>
</gene>
<accession>A0A6A5QEC1</accession>
<evidence type="ECO:0000313" key="2">
    <source>
        <dbReference type="EMBL" id="KAF1912834.1"/>
    </source>
</evidence>
<dbReference type="AlphaFoldDB" id="A0A6A5QEC1"/>
<feature type="compositionally biased region" description="Low complexity" evidence="1">
    <location>
        <begin position="22"/>
        <end position="36"/>
    </location>
</feature>
<evidence type="ECO:0000256" key="1">
    <source>
        <dbReference type="SAM" id="MobiDB-lite"/>
    </source>
</evidence>
<feature type="region of interest" description="Disordered" evidence="1">
    <location>
        <begin position="1"/>
        <end position="59"/>
    </location>
</feature>
<sequence length="348" mass="40354">MEVETESTTSLVSADVQEQNISAASTPEPSESPEAAVCERNGQSHQVQPEEITHPVLPPLTKDSPRIYFQKHSVEVRQRFLSDNNKLPPYFYRVTSEKTATQSRYEIQDLHLSDPDNRLHRDNAFQALANFSFEQDMNIERYERHHKLRMKREKSSYVSVTDNFPQAERISKRFYNKKSAQRARRPIVVKIDTAGLVPAEFEQEIEKTKKRTRIPIWIRDTAMPADGSPITTQQVYESGADVYLSVLEQRSGGWKVSSGWKHGQDHEYMACGFIPAKYVTAVMPFDGKIVHEKKPVQPIRSELDLDYLFDWALEQWRFDPISTKRMRPEDEDSNDGPCEKRQRMSSTW</sequence>
<reference evidence="2" key="1">
    <citation type="journal article" date="2020" name="Stud. Mycol.">
        <title>101 Dothideomycetes genomes: a test case for predicting lifestyles and emergence of pathogens.</title>
        <authorList>
            <person name="Haridas S."/>
            <person name="Albert R."/>
            <person name="Binder M."/>
            <person name="Bloem J."/>
            <person name="Labutti K."/>
            <person name="Salamov A."/>
            <person name="Andreopoulos B."/>
            <person name="Baker S."/>
            <person name="Barry K."/>
            <person name="Bills G."/>
            <person name="Bluhm B."/>
            <person name="Cannon C."/>
            <person name="Castanera R."/>
            <person name="Culley D."/>
            <person name="Daum C."/>
            <person name="Ezra D."/>
            <person name="Gonzalez J."/>
            <person name="Henrissat B."/>
            <person name="Kuo A."/>
            <person name="Liang C."/>
            <person name="Lipzen A."/>
            <person name="Lutzoni F."/>
            <person name="Magnuson J."/>
            <person name="Mondo S."/>
            <person name="Nolan M."/>
            <person name="Ohm R."/>
            <person name="Pangilinan J."/>
            <person name="Park H.-J."/>
            <person name="Ramirez L."/>
            <person name="Alfaro M."/>
            <person name="Sun H."/>
            <person name="Tritt A."/>
            <person name="Yoshinaga Y."/>
            <person name="Zwiers L.-H."/>
            <person name="Turgeon B."/>
            <person name="Goodwin S."/>
            <person name="Spatafora J."/>
            <person name="Crous P."/>
            <person name="Grigoriev I."/>
        </authorList>
    </citation>
    <scope>NUCLEOTIDE SEQUENCE</scope>
    <source>
        <strain evidence="2">HMLAC05119</strain>
    </source>
</reference>
<name>A0A6A5QEC1_AMPQU</name>
<protein>
    <submittedName>
        <fullName evidence="2">Uncharacterized protein</fullName>
    </submittedName>
</protein>
<evidence type="ECO:0000313" key="3">
    <source>
        <dbReference type="Proteomes" id="UP000800096"/>
    </source>
</evidence>
<dbReference type="OrthoDB" id="5429427at2759"/>
<dbReference type="Proteomes" id="UP000800096">
    <property type="component" value="Unassembled WGS sequence"/>
</dbReference>
<organism evidence="2 3">
    <name type="scientific">Ampelomyces quisqualis</name>
    <name type="common">Powdery mildew agent</name>
    <dbReference type="NCBI Taxonomy" id="50730"/>
    <lineage>
        <taxon>Eukaryota</taxon>
        <taxon>Fungi</taxon>
        <taxon>Dikarya</taxon>
        <taxon>Ascomycota</taxon>
        <taxon>Pezizomycotina</taxon>
        <taxon>Dothideomycetes</taxon>
        <taxon>Pleosporomycetidae</taxon>
        <taxon>Pleosporales</taxon>
        <taxon>Pleosporineae</taxon>
        <taxon>Phaeosphaeriaceae</taxon>
        <taxon>Ampelomyces</taxon>
    </lineage>
</organism>
<feature type="compositionally biased region" description="Polar residues" evidence="1">
    <location>
        <begin position="1"/>
        <end position="21"/>
    </location>
</feature>